<comment type="subunit">
    <text evidence="7">Homotrimer.</text>
</comment>
<evidence type="ECO:0000256" key="2">
    <source>
        <dbReference type="ARBA" id="ARBA00022556"/>
    </source>
</evidence>
<evidence type="ECO:0000256" key="7">
    <source>
        <dbReference type="HAMAP-Rule" id="MF_00523"/>
    </source>
</evidence>
<dbReference type="Gene3D" id="3.40.1390.10">
    <property type="entry name" value="MurE/MurF, N-terminal domain"/>
    <property type="match status" value="1"/>
</dbReference>
<evidence type="ECO:0000256" key="5">
    <source>
        <dbReference type="ARBA" id="ARBA00023098"/>
    </source>
</evidence>
<evidence type="ECO:0000256" key="6">
    <source>
        <dbReference type="ARBA" id="ARBA00023315"/>
    </source>
</evidence>
<dbReference type="InterPro" id="IPR007691">
    <property type="entry name" value="LpxD"/>
</dbReference>
<proteinExistence type="inferred from homology"/>
<sequence>MARITLAEIADKLGAELRGDGSVEIQSIAGMEKATEGQITFLSASKYRKHLAECQASAVMLKEADLSFFDGNALVLKDPYLGYALLAQLLDTTPKSASNVAPSAYIADDAIIGEGAAIGHNAVIESGAQIGANVQIGAGSFIGQHAVIGAGSKIWANVSIYHKVTLGNDCLVQSGAVIGSDGFGYANDRGKWVKIPQLGSVHIGNNVEIGACTTIDRGALDDTIIADGVIIDNHCQIAHNVSIGENTAIAGATTMAGSLKIGKHCFIGGATVINGHIEITDGVTITGMGMVMRAISEPGVYSSGIPLQTNREWRKTAARVMKIEEMNKRLKSVEKKLNESN</sequence>
<comment type="pathway">
    <text evidence="7">Bacterial outer membrane biogenesis; LPS lipid A biosynthesis.</text>
</comment>
<evidence type="ECO:0000256" key="1">
    <source>
        <dbReference type="ARBA" id="ARBA00022516"/>
    </source>
</evidence>
<dbReference type="EMBL" id="PYMJ01000028">
    <property type="protein sequence ID" value="PSU45644.1"/>
    <property type="molecule type" value="Genomic_DNA"/>
</dbReference>
<dbReference type="GO" id="GO:0103118">
    <property type="term" value="F:UDP-3-O-[(3R)-3-hydroxyacyl]-glucosamine N-acyltransferase activity"/>
    <property type="evidence" value="ECO:0007669"/>
    <property type="project" value="UniProtKB-EC"/>
</dbReference>
<name>A0A2T3J9Z0_9GAMM</name>
<dbReference type="InterPro" id="IPR001451">
    <property type="entry name" value="Hexapep"/>
</dbReference>
<dbReference type="AlphaFoldDB" id="A0A2T3J9Z0"/>
<accession>A0A2T3J9Z0</accession>
<dbReference type="SUPFAM" id="SSF51161">
    <property type="entry name" value="Trimeric LpxA-like enzymes"/>
    <property type="match status" value="1"/>
</dbReference>
<comment type="function">
    <text evidence="7">Catalyzes the N-acylation of UDP-3-O-acylglucosamine using 3-hydroxyacyl-ACP as the acyl donor. Is involved in the biosynthesis of lipid A, a phosphorylated glycolipid that anchors the lipopolysaccharide to the outer membrane of the cell.</text>
</comment>
<dbReference type="EC" id="2.3.1.191" evidence="7"/>
<dbReference type="InterPro" id="IPR011004">
    <property type="entry name" value="Trimer_LpxA-like_sf"/>
</dbReference>
<dbReference type="GO" id="GO:0016020">
    <property type="term" value="C:membrane"/>
    <property type="evidence" value="ECO:0007669"/>
    <property type="project" value="GOC"/>
</dbReference>
<dbReference type="PANTHER" id="PTHR43378">
    <property type="entry name" value="UDP-3-O-ACYLGLUCOSAMINE N-ACYLTRANSFERASE"/>
    <property type="match status" value="1"/>
</dbReference>
<dbReference type="Pfam" id="PF04613">
    <property type="entry name" value="LpxD"/>
    <property type="match status" value="1"/>
</dbReference>
<comment type="catalytic activity">
    <reaction evidence="7">
        <text>a UDP-3-O-[(3R)-3-hydroxyacyl]-alpha-D-glucosamine + a (3R)-hydroxyacyl-[ACP] = a UDP-2-N,3-O-bis[(3R)-3-hydroxyacyl]-alpha-D-glucosamine + holo-[ACP] + H(+)</text>
        <dbReference type="Rhea" id="RHEA:53836"/>
        <dbReference type="Rhea" id="RHEA-COMP:9685"/>
        <dbReference type="Rhea" id="RHEA-COMP:9945"/>
        <dbReference type="ChEBI" id="CHEBI:15378"/>
        <dbReference type="ChEBI" id="CHEBI:64479"/>
        <dbReference type="ChEBI" id="CHEBI:78827"/>
        <dbReference type="ChEBI" id="CHEBI:137740"/>
        <dbReference type="ChEBI" id="CHEBI:137748"/>
        <dbReference type="EC" id="2.3.1.191"/>
    </reaction>
</comment>
<gene>
    <name evidence="7 9" type="primary">lpxD</name>
    <name evidence="9" type="ORF">C9J12_21575</name>
</gene>
<dbReference type="PANTHER" id="PTHR43378:SF2">
    <property type="entry name" value="UDP-3-O-ACYLGLUCOSAMINE N-ACYLTRANSFERASE 1, MITOCHONDRIAL-RELATED"/>
    <property type="match status" value="1"/>
</dbReference>
<evidence type="ECO:0000313" key="9">
    <source>
        <dbReference type="EMBL" id="PSU45644.1"/>
    </source>
</evidence>
<evidence type="ECO:0000256" key="4">
    <source>
        <dbReference type="ARBA" id="ARBA00022737"/>
    </source>
</evidence>
<dbReference type="FunFam" id="2.160.10.10:FF:000005">
    <property type="entry name" value="UDP-3-O-(3-hydroxymyristoyl)glucosamine N-acyltransferase"/>
    <property type="match status" value="1"/>
</dbReference>
<protein>
    <recommendedName>
        <fullName evidence="7">UDP-3-O-acylglucosamine N-acyltransferase</fullName>
        <ecNumber evidence="7">2.3.1.191</ecNumber>
    </recommendedName>
</protein>
<dbReference type="HAMAP" id="MF_00523">
    <property type="entry name" value="LpxD"/>
    <property type="match status" value="1"/>
</dbReference>
<dbReference type="RefSeq" id="WP_107244592.1">
    <property type="nucleotide sequence ID" value="NZ_PYMJ01000028.1"/>
</dbReference>
<dbReference type="UniPathway" id="UPA00973"/>
<keyword evidence="6 7" id="KW-0012">Acyltransferase</keyword>
<dbReference type="Gene3D" id="1.20.5.170">
    <property type="match status" value="1"/>
</dbReference>
<dbReference type="Proteomes" id="UP000240987">
    <property type="component" value="Unassembled WGS sequence"/>
</dbReference>
<dbReference type="Pfam" id="PF00132">
    <property type="entry name" value="Hexapep"/>
    <property type="match status" value="2"/>
</dbReference>
<comment type="caution">
    <text evidence="9">The sequence shown here is derived from an EMBL/GenBank/DDBJ whole genome shotgun (WGS) entry which is preliminary data.</text>
</comment>
<keyword evidence="3 7" id="KW-0808">Transferase</keyword>
<evidence type="ECO:0000256" key="3">
    <source>
        <dbReference type="ARBA" id="ARBA00022679"/>
    </source>
</evidence>
<feature type="domain" description="UDP-3-O-[3-hydroxymyristoyl] glucosamine N-acyltransferase non-repeat region" evidence="8">
    <location>
        <begin position="23"/>
        <end position="89"/>
    </location>
</feature>
<comment type="similarity">
    <text evidence="7">Belongs to the transferase hexapeptide repeat family. LpxD subfamily.</text>
</comment>
<evidence type="ECO:0000259" key="8">
    <source>
        <dbReference type="Pfam" id="PF04613"/>
    </source>
</evidence>
<dbReference type="NCBIfam" id="TIGR01853">
    <property type="entry name" value="lipid_A_lpxD"/>
    <property type="match status" value="1"/>
</dbReference>
<dbReference type="InterPro" id="IPR020573">
    <property type="entry name" value="UDP_GlcNAc_AcTrfase_non-rep"/>
</dbReference>
<keyword evidence="10" id="KW-1185">Reference proteome</keyword>
<evidence type="ECO:0000313" key="10">
    <source>
        <dbReference type="Proteomes" id="UP000240987"/>
    </source>
</evidence>
<reference evidence="9 10" key="1">
    <citation type="submission" date="2018-01" db="EMBL/GenBank/DDBJ databases">
        <title>Whole genome sequencing of Histamine producing bacteria.</title>
        <authorList>
            <person name="Butler K."/>
        </authorList>
    </citation>
    <scope>NUCLEOTIDE SEQUENCE [LARGE SCALE GENOMIC DNA]</scope>
    <source>
        <strain evidence="9 10">JCM 12947</strain>
    </source>
</reference>
<keyword evidence="1 7" id="KW-0444">Lipid biosynthesis</keyword>
<feature type="active site" description="Proton acceptor" evidence="7">
    <location>
        <position position="239"/>
    </location>
</feature>
<dbReference type="Pfam" id="PF14602">
    <property type="entry name" value="Hexapep_2"/>
    <property type="match status" value="1"/>
</dbReference>
<keyword evidence="2 7" id="KW-0441">Lipid A biosynthesis</keyword>
<organism evidence="9 10">
    <name type="scientific">Photobacterium frigidiphilum</name>
    <dbReference type="NCBI Taxonomy" id="264736"/>
    <lineage>
        <taxon>Bacteria</taxon>
        <taxon>Pseudomonadati</taxon>
        <taxon>Pseudomonadota</taxon>
        <taxon>Gammaproteobacteria</taxon>
        <taxon>Vibrionales</taxon>
        <taxon>Vibrionaceae</taxon>
        <taxon>Photobacterium</taxon>
    </lineage>
</organism>
<dbReference type="CDD" id="cd03352">
    <property type="entry name" value="LbH_LpxD"/>
    <property type="match status" value="1"/>
</dbReference>
<dbReference type="Gene3D" id="2.160.10.10">
    <property type="entry name" value="Hexapeptide repeat proteins"/>
    <property type="match status" value="1"/>
</dbReference>
<dbReference type="NCBIfam" id="NF002060">
    <property type="entry name" value="PRK00892.1"/>
    <property type="match status" value="1"/>
</dbReference>
<dbReference type="GO" id="GO:0009245">
    <property type="term" value="P:lipid A biosynthetic process"/>
    <property type="evidence" value="ECO:0007669"/>
    <property type="project" value="UniProtKB-UniRule"/>
</dbReference>
<dbReference type="OrthoDB" id="9784739at2"/>
<keyword evidence="4 7" id="KW-0677">Repeat</keyword>
<dbReference type="GO" id="GO:0016410">
    <property type="term" value="F:N-acyltransferase activity"/>
    <property type="evidence" value="ECO:0007669"/>
    <property type="project" value="InterPro"/>
</dbReference>
<keyword evidence="5 7" id="KW-0443">Lipid metabolism</keyword>